<dbReference type="GO" id="GO:0000976">
    <property type="term" value="F:transcription cis-regulatory region binding"/>
    <property type="evidence" value="ECO:0007669"/>
    <property type="project" value="InterPro"/>
</dbReference>
<feature type="region of interest" description="Disordered" evidence="3">
    <location>
        <begin position="1"/>
        <end position="111"/>
    </location>
</feature>
<dbReference type="AlphaFoldDB" id="A0AA43TRL9"/>
<dbReference type="CDD" id="cd14688">
    <property type="entry name" value="bZIP_YAP"/>
    <property type="match status" value="1"/>
</dbReference>
<proteinExistence type="predicted"/>
<feature type="compositionally biased region" description="Basic and acidic residues" evidence="3">
    <location>
        <begin position="95"/>
        <end position="111"/>
    </location>
</feature>
<dbReference type="Pfam" id="PF00170">
    <property type="entry name" value="bZIP_1"/>
    <property type="match status" value="1"/>
</dbReference>
<gene>
    <name evidence="5" type="ORF">OHK93_003937</name>
</gene>
<evidence type="ECO:0000256" key="3">
    <source>
        <dbReference type="SAM" id="MobiDB-lite"/>
    </source>
</evidence>
<dbReference type="GO" id="GO:0090575">
    <property type="term" value="C:RNA polymerase II transcription regulator complex"/>
    <property type="evidence" value="ECO:0007669"/>
    <property type="project" value="TreeGrafter"/>
</dbReference>
<feature type="compositionally biased region" description="Basic and acidic residues" evidence="3">
    <location>
        <begin position="70"/>
        <end position="88"/>
    </location>
</feature>
<dbReference type="SMART" id="SM00338">
    <property type="entry name" value="BRLZ"/>
    <property type="match status" value="1"/>
</dbReference>
<dbReference type="Proteomes" id="UP001161017">
    <property type="component" value="Unassembled WGS sequence"/>
</dbReference>
<sequence>MAAINVSPHPRPIQVLTPSTSSTVNRPLAPIPGSQMSPTAFTHKEWVIPPRPKPGRKPAGDAPPTKRKAQNREAQRAFRERRAAKVGELEQQLAESERDNQQENESLRARVDAQDDMITSLQQRYRDLDAALARERQLRQQAEMDLSNLKEEMAARNQTVALPPRRQRASFMGEQTFTGHDRNASENGVTCGRCSSSTRCQCIEEAFEMAGIAVDGEDTAATSKRTHSPHKEANHKRIRSEPDNSAYDGNEIDFTTQYASQRQQLPDRSTKEAAYEPGPMELESCGYCTDGKDCLCEAISKEIARQPAPEAATSAVDNGSDEATITPTCNNNPGTCAQCRSDPMSTLFCRTLAATRSKPNSKPGQQAPPALPQAAPPGPTLTCADAFTTLSRHHAYSKASSELGSWVPQLTAVPGSAKTAGMTAFEIEAASVMSVLKFFDNRFGQAGPNAAINGSDEK</sequence>
<feature type="compositionally biased region" description="Polar residues" evidence="3">
    <location>
        <begin position="16"/>
        <end position="25"/>
    </location>
</feature>
<feature type="compositionally biased region" description="Basic residues" evidence="3">
    <location>
        <begin position="224"/>
        <end position="238"/>
    </location>
</feature>
<dbReference type="PROSITE" id="PS00036">
    <property type="entry name" value="BZIP_BASIC"/>
    <property type="match status" value="1"/>
</dbReference>
<evidence type="ECO:0000259" key="4">
    <source>
        <dbReference type="PROSITE" id="PS00036"/>
    </source>
</evidence>
<evidence type="ECO:0000256" key="1">
    <source>
        <dbReference type="ARBA" id="ARBA00004123"/>
    </source>
</evidence>
<evidence type="ECO:0000256" key="2">
    <source>
        <dbReference type="ARBA" id="ARBA00023242"/>
    </source>
</evidence>
<feature type="region of interest" description="Disordered" evidence="3">
    <location>
        <begin position="218"/>
        <end position="249"/>
    </location>
</feature>
<keyword evidence="6" id="KW-1185">Reference proteome</keyword>
<comment type="caution">
    <text evidence="5">The sequence shown here is derived from an EMBL/GenBank/DDBJ whole genome shotgun (WGS) entry which is preliminary data.</text>
</comment>
<protein>
    <recommendedName>
        <fullName evidence="4">BZIP domain-containing protein</fullName>
    </recommendedName>
</protein>
<comment type="subcellular location">
    <subcellularLocation>
        <location evidence="1">Nucleus</location>
    </subcellularLocation>
</comment>
<feature type="compositionally biased region" description="Pro residues" evidence="3">
    <location>
        <begin position="369"/>
        <end position="378"/>
    </location>
</feature>
<dbReference type="InterPro" id="IPR050936">
    <property type="entry name" value="AP-1-like"/>
</dbReference>
<dbReference type="EMBL" id="JAPUFD010000002">
    <property type="protein sequence ID" value="MDI1485748.1"/>
    <property type="molecule type" value="Genomic_DNA"/>
</dbReference>
<accession>A0AA43TRL9</accession>
<dbReference type="Gene3D" id="1.20.5.170">
    <property type="match status" value="1"/>
</dbReference>
<dbReference type="Pfam" id="PF10297">
    <property type="entry name" value="Hap4_Hap_bind"/>
    <property type="match status" value="1"/>
</dbReference>
<dbReference type="InterPro" id="IPR004827">
    <property type="entry name" value="bZIP"/>
</dbReference>
<reference evidence="5" key="1">
    <citation type="journal article" date="2023" name="Genome Biol. Evol.">
        <title>First Whole Genome Sequence and Flow Cytometry Genome Size Data for the Lichen-Forming Fungus Ramalina farinacea (Ascomycota).</title>
        <authorList>
            <person name="Llewellyn T."/>
            <person name="Mian S."/>
            <person name="Hill R."/>
            <person name="Leitch I.J."/>
            <person name="Gaya E."/>
        </authorList>
    </citation>
    <scope>NUCLEOTIDE SEQUENCE</scope>
    <source>
        <strain evidence="5">LIQ254RAFAR</strain>
    </source>
</reference>
<dbReference type="InterPro" id="IPR018287">
    <property type="entry name" value="Hap4_TF_heteromerisation"/>
</dbReference>
<evidence type="ECO:0000313" key="5">
    <source>
        <dbReference type="EMBL" id="MDI1485748.1"/>
    </source>
</evidence>
<dbReference type="PANTHER" id="PTHR40621">
    <property type="entry name" value="TRANSCRIPTION FACTOR KAPC-RELATED"/>
    <property type="match status" value="1"/>
</dbReference>
<feature type="region of interest" description="Disordered" evidence="3">
    <location>
        <begin position="355"/>
        <end position="378"/>
    </location>
</feature>
<keyword evidence="2" id="KW-0539">Nucleus</keyword>
<name>A0AA43TRL9_9LECA</name>
<organism evidence="5 6">
    <name type="scientific">Ramalina farinacea</name>
    <dbReference type="NCBI Taxonomy" id="258253"/>
    <lineage>
        <taxon>Eukaryota</taxon>
        <taxon>Fungi</taxon>
        <taxon>Dikarya</taxon>
        <taxon>Ascomycota</taxon>
        <taxon>Pezizomycotina</taxon>
        <taxon>Lecanoromycetes</taxon>
        <taxon>OSLEUM clade</taxon>
        <taxon>Lecanoromycetidae</taxon>
        <taxon>Lecanorales</taxon>
        <taxon>Lecanorineae</taxon>
        <taxon>Ramalinaceae</taxon>
        <taxon>Ramalina</taxon>
    </lineage>
</organism>
<dbReference type="PANTHER" id="PTHR40621:SF7">
    <property type="entry name" value="BZIP DOMAIN-CONTAINING PROTEIN"/>
    <property type="match status" value="1"/>
</dbReference>
<dbReference type="GO" id="GO:0001228">
    <property type="term" value="F:DNA-binding transcription activator activity, RNA polymerase II-specific"/>
    <property type="evidence" value="ECO:0007669"/>
    <property type="project" value="TreeGrafter"/>
</dbReference>
<evidence type="ECO:0000313" key="6">
    <source>
        <dbReference type="Proteomes" id="UP001161017"/>
    </source>
</evidence>
<dbReference type="InterPro" id="IPR046347">
    <property type="entry name" value="bZIP_sf"/>
</dbReference>
<feature type="domain" description="BZIP" evidence="4">
    <location>
        <begin position="66"/>
        <end position="81"/>
    </location>
</feature>
<dbReference type="SUPFAM" id="SSF57959">
    <property type="entry name" value="Leucine zipper domain"/>
    <property type="match status" value="1"/>
</dbReference>